<name>A0A9N8Z4M9_9GLOM</name>
<organism evidence="1 2">
    <name type="scientific">Dentiscutata erythropus</name>
    <dbReference type="NCBI Taxonomy" id="1348616"/>
    <lineage>
        <taxon>Eukaryota</taxon>
        <taxon>Fungi</taxon>
        <taxon>Fungi incertae sedis</taxon>
        <taxon>Mucoromycota</taxon>
        <taxon>Glomeromycotina</taxon>
        <taxon>Glomeromycetes</taxon>
        <taxon>Diversisporales</taxon>
        <taxon>Gigasporaceae</taxon>
        <taxon>Dentiscutata</taxon>
    </lineage>
</organism>
<reference evidence="1" key="1">
    <citation type="submission" date="2021-06" db="EMBL/GenBank/DDBJ databases">
        <authorList>
            <person name="Kallberg Y."/>
            <person name="Tangrot J."/>
            <person name="Rosling A."/>
        </authorList>
    </citation>
    <scope>NUCLEOTIDE SEQUENCE</scope>
    <source>
        <strain evidence="1">MA453B</strain>
    </source>
</reference>
<dbReference type="Proteomes" id="UP000789405">
    <property type="component" value="Unassembled WGS sequence"/>
</dbReference>
<evidence type="ECO:0000313" key="1">
    <source>
        <dbReference type="EMBL" id="CAG8472294.1"/>
    </source>
</evidence>
<proteinExistence type="predicted"/>
<sequence length="64" mass="7442">MCRIALQTDVIPIKTIFAYYKKSLVVIKRWPNGECPEADLDIAEPSRRREVLEASARIHQFLLQ</sequence>
<accession>A0A9N8Z4M9</accession>
<comment type="caution">
    <text evidence="1">The sequence shown here is derived from an EMBL/GenBank/DDBJ whole genome shotgun (WGS) entry which is preliminary data.</text>
</comment>
<evidence type="ECO:0000313" key="2">
    <source>
        <dbReference type="Proteomes" id="UP000789405"/>
    </source>
</evidence>
<protein>
    <submittedName>
        <fullName evidence="1">2359_t:CDS:1</fullName>
    </submittedName>
</protein>
<dbReference type="EMBL" id="CAJVPY010000430">
    <property type="protein sequence ID" value="CAG8472294.1"/>
    <property type="molecule type" value="Genomic_DNA"/>
</dbReference>
<dbReference type="AlphaFoldDB" id="A0A9N8Z4M9"/>
<dbReference type="OrthoDB" id="10444474at2759"/>
<gene>
    <name evidence="1" type="ORF">DERYTH_LOCUS1518</name>
</gene>
<keyword evidence="2" id="KW-1185">Reference proteome</keyword>